<comment type="caution">
    <text evidence="1">The sequence shown here is derived from an EMBL/GenBank/DDBJ whole genome shotgun (WGS) entry which is preliminary data.</text>
</comment>
<dbReference type="Gene3D" id="3.50.50.60">
    <property type="entry name" value="FAD/NAD(P)-binding domain"/>
    <property type="match status" value="1"/>
</dbReference>
<sequence length="141" mass="15777">MTAPFATSSQLDYGDSPRVLIVVAGLAGLFLGNLLEKANIPYEIFERIKTQGAAMCLHPGVMPAFEQLGIYEDLMSFSQLGFANDFYNDKLETIANMKPGNTEATIGYNIVLFARPELYNLLFNRIPSHKIHMSKRLEPFD</sequence>
<organism evidence="1 2">
    <name type="scientific">Linnemannia gamsii</name>
    <dbReference type="NCBI Taxonomy" id="64522"/>
    <lineage>
        <taxon>Eukaryota</taxon>
        <taxon>Fungi</taxon>
        <taxon>Fungi incertae sedis</taxon>
        <taxon>Mucoromycota</taxon>
        <taxon>Mortierellomycotina</taxon>
        <taxon>Mortierellomycetes</taxon>
        <taxon>Mortierellales</taxon>
        <taxon>Mortierellaceae</taxon>
        <taxon>Linnemannia</taxon>
    </lineage>
</organism>
<evidence type="ECO:0000313" key="2">
    <source>
        <dbReference type="Proteomes" id="UP001194696"/>
    </source>
</evidence>
<protein>
    <submittedName>
        <fullName evidence="1">Uncharacterized protein</fullName>
    </submittedName>
</protein>
<accession>A0ABQ7K8E4</accession>
<proteinExistence type="predicted"/>
<reference evidence="1 2" key="1">
    <citation type="journal article" date="2020" name="Fungal Divers.">
        <title>Resolving the Mortierellaceae phylogeny through synthesis of multi-gene phylogenetics and phylogenomics.</title>
        <authorList>
            <person name="Vandepol N."/>
            <person name="Liber J."/>
            <person name="Desiro A."/>
            <person name="Na H."/>
            <person name="Kennedy M."/>
            <person name="Barry K."/>
            <person name="Grigoriev I.V."/>
            <person name="Miller A.N."/>
            <person name="O'Donnell K."/>
            <person name="Stajich J.E."/>
            <person name="Bonito G."/>
        </authorList>
    </citation>
    <scope>NUCLEOTIDE SEQUENCE [LARGE SCALE GENOMIC DNA]</scope>
    <source>
        <strain evidence="1 2">AD045</strain>
    </source>
</reference>
<keyword evidence="2" id="KW-1185">Reference proteome</keyword>
<dbReference type="PANTHER" id="PTHR47356">
    <property type="entry name" value="FAD-DEPENDENT MONOOXYGENASE ASQG-RELATED"/>
    <property type="match status" value="1"/>
</dbReference>
<dbReference type="InterPro" id="IPR050562">
    <property type="entry name" value="FAD_mOase_fung"/>
</dbReference>
<dbReference type="EMBL" id="JAAAIM010000175">
    <property type="protein sequence ID" value="KAG0292953.1"/>
    <property type="molecule type" value="Genomic_DNA"/>
</dbReference>
<dbReference type="Proteomes" id="UP001194696">
    <property type="component" value="Unassembled WGS sequence"/>
</dbReference>
<gene>
    <name evidence="1" type="ORF">BGZ96_003483</name>
</gene>
<dbReference type="SUPFAM" id="SSF51905">
    <property type="entry name" value="FAD/NAD(P)-binding domain"/>
    <property type="match status" value="1"/>
</dbReference>
<evidence type="ECO:0000313" key="1">
    <source>
        <dbReference type="EMBL" id="KAG0292953.1"/>
    </source>
</evidence>
<dbReference type="PANTHER" id="PTHR47356:SF2">
    <property type="entry name" value="FAD-BINDING DOMAIN-CONTAINING PROTEIN-RELATED"/>
    <property type="match status" value="1"/>
</dbReference>
<name>A0ABQ7K8E4_9FUNG</name>
<dbReference type="InterPro" id="IPR036188">
    <property type="entry name" value="FAD/NAD-bd_sf"/>
</dbReference>